<sequence>MIIRYSASKENYKSKIWYSVFKSHNIMVSSVPIAMRESKTIHDPVRSAG</sequence>
<dbReference type="AlphaFoldDB" id="A0A327P236"/>
<proteinExistence type="predicted"/>
<dbReference type="EMBL" id="QLLK01000013">
    <property type="protein sequence ID" value="RAI85631.1"/>
    <property type="molecule type" value="Genomic_DNA"/>
</dbReference>
<reference evidence="1 2" key="1">
    <citation type="submission" date="2018-06" db="EMBL/GenBank/DDBJ databases">
        <title>Genomic Encyclopedia of Archaeal and Bacterial Type Strains, Phase II (KMG-II): from individual species to whole genera.</title>
        <authorList>
            <person name="Goeker M."/>
        </authorList>
    </citation>
    <scope>NUCLEOTIDE SEQUENCE [LARGE SCALE GENOMIC DNA]</scope>
    <source>
        <strain evidence="1 2">DSM 23446</strain>
    </source>
</reference>
<name>A0A327P236_9BACT</name>
<evidence type="ECO:0000313" key="1">
    <source>
        <dbReference type="EMBL" id="RAI85631.1"/>
    </source>
</evidence>
<gene>
    <name evidence="1" type="ORF">LV83_03712</name>
</gene>
<keyword evidence="2" id="KW-1185">Reference proteome</keyword>
<evidence type="ECO:0000313" key="2">
    <source>
        <dbReference type="Proteomes" id="UP000249610"/>
    </source>
</evidence>
<dbReference type="Proteomes" id="UP000249610">
    <property type="component" value="Unassembled WGS sequence"/>
</dbReference>
<comment type="caution">
    <text evidence="1">The sequence shown here is derived from an EMBL/GenBank/DDBJ whole genome shotgun (WGS) entry which is preliminary data.</text>
</comment>
<protein>
    <submittedName>
        <fullName evidence="1">Uncharacterized protein</fullName>
    </submittedName>
</protein>
<organism evidence="1 2">
    <name type="scientific">Algoriphagus yeomjeoni</name>
    <dbReference type="NCBI Taxonomy" id="291403"/>
    <lineage>
        <taxon>Bacteria</taxon>
        <taxon>Pseudomonadati</taxon>
        <taxon>Bacteroidota</taxon>
        <taxon>Cytophagia</taxon>
        <taxon>Cytophagales</taxon>
        <taxon>Cyclobacteriaceae</taxon>
        <taxon>Algoriphagus</taxon>
    </lineage>
</organism>
<accession>A0A327P236</accession>